<keyword evidence="1" id="KW-0482">Metalloprotease</keyword>
<organism evidence="2 3">
    <name type="scientific">Inquilinus ginsengisoli</name>
    <dbReference type="NCBI Taxonomy" id="363840"/>
    <lineage>
        <taxon>Bacteria</taxon>
        <taxon>Pseudomonadati</taxon>
        <taxon>Pseudomonadota</taxon>
        <taxon>Alphaproteobacteria</taxon>
        <taxon>Rhodospirillales</taxon>
        <taxon>Rhodospirillaceae</taxon>
        <taxon>Inquilinus</taxon>
    </lineage>
</organism>
<sequence>MTAYSDISAHFGRIAALSNAIGILDWDNATMMPKGAAGTRAESLALLQVLRHGMMTDPRLGDWLPEAEADNALGDWERANLREIRRLWTVQTVLPADLVEASSKATSACEMAWRQARADSDFAALLPQLQEVLALQREIGRAKGEALGLSPYDALLNDYEPGGRSERIDGLFDDLAAFLPGFTEEVLAAQARRPAVARPAGPFPVESQRALGVEMMGVLGYDFERGRLDVSTHPFCGGADNDVRITTRYDEADFTRALMGVLHETGHALYEQGRPQAWMTQPVGQARGMSLHESQSLLMEMQACRSREFITFAAPRMRSAFGGTGPAWEAESLWRHYTRVERGFIRVDADEVTYPAHVILRYRLEKAMIAGDLALADLPGAWNEQMRALLGVAPPDDRLGCLQDIHWPSGGWGYFPTYTLGAMTAAQVFDAACRAEPEILPSIGRGDFAPLVGWLRANIHGQGSLWQTDELLTRATGRPLDAAVFKAHLRRRYGGEG</sequence>
<dbReference type="PRINTS" id="PR00998">
    <property type="entry name" value="CRBOXYPTASET"/>
</dbReference>
<comment type="function">
    <text evidence="1">Broad specificity carboxypetidase that releases amino acids sequentially from the C-terminus, including neutral, aromatic, polar and basic residues.</text>
</comment>
<dbReference type="PROSITE" id="PS52034">
    <property type="entry name" value="PEPTIDASE_M32"/>
    <property type="match status" value="1"/>
</dbReference>
<name>A0ABU1JU22_9PROT</name>
<dbReference type="EC" id="3.4.17.19" evidence="1"/>
<evidence type="ECO:0000256" key="1">
    <source>
        <dbReference type="PIRNR" id="PIRNR006615"/>
    </source>
</evidence>
<dbReference type="InterPro" id="IPR001333">
    <property type="entry name" value="Peptidase_M32_Taq"/>
</dbReference>
<dbReference type="RefSeq" id="WP_309797944.1">
    <property type="nucleotide sequence ID" value="NZ_JAVDPW010000008.1"/>
</dbReference>
<reference evidence="2 3" key="1">
    <citation type="submission" date="2023-07" db="EMBL/GenBank/DDBJ databases">
        <title>Sorghum-associated microbial communities from plants grown in Nebraska, USA.</title>
        <authorList>
            <person name="Schachtman D."/>
        </authorList>
    </citation>
    <scope>NUCLEOTIDE SEQUENCE [LARGE SCALE GENOMIC DNA]</scope>
    <source>
        <strain evidence="2 3">584</strain>
    </source>
</reference>
<accession>A0ABU1JU22</accession>
<proteinExistence type="inferred from homology"/>
<comment type="similarity">
    <text evidence="1">Belongs to the peptidase M32 family.</text>
</comment>
<dbReference type="GO" id="GO:0004180">
    <property type="term" value="F:carboxypeptidase activity"/>
    <property type="evidence" value="ECO:0007669"/>
    <property type="project" value="UniProtKB-KW"/>
</dbReference>
<dbReference type="EMBL" id="JAVDPW010000008">
    <property type="protein sequence ID" value="MDR6292126.1"/>
    <property type="molecule type" value="Genomic_DNA"/>
</dbReference>
<dbReference type="SUPFAM" id="SSF55486">
    <property type="entry name" value="Metalloproteases ('zincins'), catalytic domain"/>
    <property type="match status" value="1"/>
</dbReference>
<dbReference type="Pfam" id="PF02074">
    <property type="entry name" value="Peptidase_M32"/>
    <property type="match status" value="1"/>
</dbReference>
<evidence type="ECO:0000313" key="2">
    <source>
        <dbReference type="EMBL" id="MDR6292126.1"/>
    </source>
</evidence>
<dbReference type="Proteomes" id="UP001262410">
    <property type="component" value="Unassembled WGS sequence"/>
</dbReference>
<dbReference type="PIRSF" id="PIRSF006615">
    <property type="entry name" value="Zn_crbxpep_Taq"/>
    <property type="match status" value="1"/>
</dbReference>
<keyword evidence="1 2" id="KW-0378">Hydrolase</keyword>
<dbReference type="Gene3D" id="1.10.1370.30">
    <property type="match status" value="1"/>
</dbReference>
<dbReference type="CDD" id="cd06460">
    <property type="entry name" value="M32_Taq"/>
    <property type="match status" value="1"/>
</dbReference>
<keyword evidence="3" id="KW-1185">Reference proteome</keyword>
<comment type="catalytic activity">
    <reaction evidence="1">
        <text>Release of a C-terminal amino acid with broad specificity, except for -Pro.</text>
        <dbReference type="EC" id="3.4.17.19"/>
    </reaction>
</comment>
<keyword evidence="1" id="KW-0645">Protease</keyword>
<protein>
    <recommendedName>
        <fullName evidence="1">Metal-dependent carboxypeptidase</fullName>
        <ecNumber evidence="1">3.4.17.19</ecNumber>
    </recommendedName>
</protein>
<dbReference type="PANTHER" id="PTHR34217:SF1">
    <property type="entry name" value="CARBOXYPEPTIDASE 1"/>
    <property type="match status" value="1"/>
</dbReference>
<keyword evidence="1 2" id="KW-0121">Carboxypeptidase</keyword>
<comment type="caution">
    <text evidence="2">The sequence shown here is derived from an EMBL/GenBank/DDBJ whole genome shotgun (WGS) entry which is preliminary data.</text>
</comment>
<dbReference type="PANTHER" id="PTHR34217">
    <property type="entry name" value="METAL-DEPENDENT CARBOXYPEPTIDASE"/>
    <property type="match status" value="1"/>
</dbReference>
<evidence type="ECO:0000313" key="3">
    <source>
        <dbReference type="Proteomes" id="UP001262410"/>
    </source>
</evidence>
<keyword evidence="1" id="KW-0479">Metal-binding</keyword>
<gene>
    <name evidence="2" type="ORF">E9232_004664</name>
</gene>